<dbReference type="eggNOG" id="ENOG5033KTX">
    <property type="taxonomic scope" value="Bacteria"/>
</dbReference>
<gene>
    <name evidence="1" type="ordered locus">Celf_3556</name>
</gene>
<evidence type="ECO:0000313" key="2">
    <source>
        <dbReference type="Proteomes" id="UP000008460"/>
    </source>
</evidence>
<dbReference type="STRING" id="590998.Celf_3556"/>
<dbReference type="HOGENOM" id="CLU_1218043_0_0_11"/>
<dbReference type="KEGG" id="cfi:Celf_3556"/>
<dbReference type="RefSeq" id="WP_013772689.1">
    <property type="nucleotide sequence ID" value="NC_015514.1"/>
</dbReference>
<organism evidence="1 2">
    <name type="scientific">Cellulomonas fimi (strain ATCC 484 / DSM 20113 / JCM 1341 / CCUG 24087 / LMG 16345 / NBRC 15513 / NCIMB 8980 / NCTC 7547 / NRS-133)</name>
    <dbReference type="NCBI Taxonomy" id="590998"/>
    <lineage>
        <taxon>Bacteria</taxon>
        <taxon>Bacillati</taxon>
        <taxon>Actinomycetota</taxon>
        <taxon>Actinomycetes</taxon>
        <taxon>Micrococcales</taxon>
        <taxon>Cellulomonadaceae</taxon>
        <taxon>Cellulomonas</taxon>
    </lineage>
</organism>
<dbReference type="EMBL" id="CP002666">
    <property type="protein sequence ID" value="AEE47666.1"/>
    <property type="molecule type" value="Genomic_DNA"/>
</dbReference>
<sequence>MTPHPVRPVPGGAGTPDDDLARAVTAALRSREPDAADVRHATDRIAARIAAADGVAAIRPIRRRAGTVAAATVVTSTLAVVGAGAAAAAHPYTPFAEVVEGAAAVVGVEWSAMPAGYTREQYEAFWGQGYTAEDVAVLSDLWQTDATTAKARAGQLLLDGETVPVPPASTPVTEVLDDPSTAYWDAGYGPAEAEQLAELWGVDLMEAKARAGRMLVDGQELPVEPQH</sequence>
<dbReference type="Proteomes" id="UP000008460">
    <property type="component" value="Chromosome"/>
</dbReference>
<reference evidence="1 2" key="1">
    <citation type="submission" date="2011-04" db="EMBL/GenBank/DDBJ databases">
        <title>Complete sequence of Cellulomonas fimi ATCC 484.</title>
        <authorList>
            <consortium name="US DOE Joint Genome Institute"/>
            <person name="Lucas S."/>
            <person name="Han J."/>
            <person name="Lapidus A."/>
            <person name="Cheng J.-F."/>
            <person name="Goodwin L."/>
            <person name="Pitluck S."/>
            <person name="Peters L."/>
            <person name="Chertkov O."/>
            <person name="Detter J.C."/>
            <person name="Han C."/>
            <person name="Tapia R."/>
            <person name="Land M."/>
            <person name="Hauser L."/>
            <person name="Kyrpides N."/>
            <person name="Ivanova N."/>
            <person name="Ovchinnikova G."/>
            <person name="Pagani I."/>
            <person name="Mead D."/>
            <person name="Brumm P."/>
            <person name="Woyke T."/>
        </authorList>
    </citation>
    <scope>NUCLEOTIDE SEQUENCE [LARGE SCALE GENOMIC DNA]</scope>
    <source>
        <strain evidence="2">ATCC 484 / DSM 20113 / JCM 1341 / NBRC 15513 / NCIMB 8980 / NCTC 7547</strain>
    </source>
</reference>
<evidence type="ECO:0000313" key="1">
    <source>
        <dbReference type="EMBL" id="AEE47666.1"/>
    </source>
</evidence>
<dbReference type="AlphaFoldDB" id="F4H348"/>
<protein>
    <submittedName>
        <fullName evidence="1">Uncharacterized protein</fullName>
    </submittedName>
</protein>
<accession>F4H348</accession>
<keyword evidence="2" id="KW-1185">Reference proteome</keyword>
<name>F4H348_CELFA</name>
<proteinExistence type="predicted"/>